<evidence type="ECO:0000256" key="3">
    <source>
        <dbReference type="ARBA" id="ARBA00023136"/>
    </source>
</evidence>
<keyword evidence="3" id="KW-0472">Membrane</keyword>
<organism evidence="4 5">
    <name type="scientific">Salmonella enterica subsp. enterica serovar Bovismorbificans</name>
    <dbReference type="NCBI Taxonomy" id="58097"/>
    <lineage>
        <taxon>Bacteria</taxon>
        <taxon>Pseudomonadati</taxon>
        <taxon>Pseudomonadota</taxon>
        <taxon>Gammaproteobacteria</taxon>
        <taxon>Enterobacterales</taxon>
        <taxon>Enterobacteriaceae</taxon>
        <taxon>Salmonella</taxon>
    </lineage>
</organism>
<protein>
    <submittedName>
        <fullName evidence="4">Outer membrane protein</fullName>
    </submittedName>
</protein>
<comment type="subcellular location">
    <subcellularLocation>
        <location evidence="1">Cell membrane</location>
        <topology evidence="1">Single-pass membrane protein</topology>
    </subcellularLocation>
</comment>
<dbReference type="Proteomes" id="UP000041314">
    <property type="component" value="Unassembled WGS sequence"/>
</dbReference>
<proteinExistence type="predicted"/>
<dbReference type="EMBL" id="CQPA01000042">
    <property type="protein sequence ID" value="CNU91176.1"/>
    <property type="molecule type" value="Genomic_DNA"/>
</dbReference>
<gene>
    <name evidence="4" type="ORF">ERS008198_03862</name>
</gene>
<evidence type="ECO:0000313" key="4">
    <source>
        <dbReference type="EMBL" id="CNU91176.1"/>
    </source>
</evidence>
<evidence type="ECO:0000313" key="5">
    <source>
        <dbReference type="Proteomes" id="UP000041314"/>
    </source>
</evidence>
<dbReference type="AlphaFoldDB" id="A0A655DYV9"/>
<sequence length="100" mass="11170">MLHPLNVTGATQNRFKQKVPAKQKKLLRTRYKLNSHESAVVAVAVSGLDGGRKVMSLHRGHCGLRRDIPLAEGIASDDRDTLWIVSEPNLFYRFTRTAAS</sequence>
<dbReference type="Pfam" id="PF06977">
    <property type="entry name" value="SdiA-regulated"/>
    <property type="match status" value="1"/>
</dbReference>
<reference evidence="4 5" key="1">
    <citation type="submission" date="2015-03" db="EMBL/GenBank/DDBJ databases">
        <authorList>
            <consortium name="Pathogen Informatics"/>
        </authorList>
    </citation>
    <scope>NUCLEOTIDE SEQUENCE [LARGE SCALE GENOMIC DNA]</scope>
    <source>
        <strain evidence="4 5">A1104</strain>
    </source>
</reference>
<accession>A0A655DYV9</accession>
<dbReference type="InterPro" id="IPR009722">
    <property type="entry name" value="YjiK/CarP"/>
</dbReference>
<evidence type="ECO:0000256" key="1">
    <source>
        <dbReference type="ARBA" id="ARBA00004162"/>
    </source>
</evidence>
<dbReference type="GO" id="GO:0005886">
    <property type="term" value="C:plasma membrane"/>
    <property type="evidence" value="ECO:0007669"/>
    <property type="project" value="UniProtKB-SubCell"/>
</dbReference>
<evidence type="ECO:0000256" key="2">
    <source>
        <dbReference type="ARBA" id="ARBA00022475"/>
    </source>
</evidence>
<keyword evidence="2" id="KW-1003">Cell membrane</keyword>
<name>A0A655DYV9_SALET</name>